<dbReference type="Gene3D" id="1.10.443.10">
    <property type="entry name" value="Intergrase catalytic core"/>
    <property type="match status" value="1"/>
</dbReference>
<dbReference type="InterPro" id="IPR050090">
    <property type="entry name" value="Tyrosine_recombinase_XerCD"/>
</dbReference>
<feature type="domain" description="Tyr recombinase" evidence="4">
    <location>
        <begin position="59"/>
        <end position="229"/>
    </location>
</feature>
<dbReference type="Pfam" id="PF02899">
    <property type="entry name" value="Phage_int_SAM_1"/>
    <property type="match status" value="1"/>
</dbReference>
<feature type="non-terminal residue" evidence="6">
    <location>
        <position position="229"/>
    </location>
</feature>
<dbReference type="SUPFAM" id="SSF56349">
    <property type="entry name" value="DNA breaking-rejoining enzymes"/>
    <property type="match status" value="1"/>
</dbReference>
<evidence type="ECO:0008006" key="7">
    <source>
        <dbReference type="Google" id="ProtNLM"/>
    </source>
</evidence>
<dbReference type="Gene3D" id="1.10.150.130">
    <property type="match status" value="1"/>
</dbReference>
<dbReference type="PANTHER" id="PTHR30349">
    <property type="entry name" value="PHAGE INTEGRASE-RELATED"/>
    <property type="match status" value="1"/>
</dbReference>
<organism evidence="6">
    <name type="scientific">marine metagenome</name>
    <dbReference type="NCBI Taxonomy" id="408172"/>
    <lineage>
        <taxon>unclassified sequences</taxon>
        <taxon>metagenomes</taxon>
        <taxon>ecological metagenomes</taxon>
    </lineage>
</organism>
<dbReference type="InterPro" id="IPR044068">
    <property type="entry name" value="CB"/>
</dbReference>
<dbReference type="SUPFAM" id="SSF47823">
    <property type="entry name" value="lambda integrase-like, N-terminal domain"/>
    <property type="match status" value="1"/>
</dbReference>
<dbReference type="InterPro" id="IPR013762">
    <property type="entry name" value="Integrase-like_cat_sf"/>
</dbReference>
<dbReference type="GO" id="GO:0003677">
    <property type="term" value="F:DNA binding"/>
    <property type="evidence" value="ECO:0007669"/>
    <property type="project" value="UniProtKB-KW"/>
</dbReference>
<keyword evidence="1" id="KW-0229">DNA integration</keyword>
<dbReference type="InterPro" id="IPR010998">
    <property type="entry name" value="Integrase_recombinase_N"/>
</dbReference>
<feature type="domain" description="Core-binding (CB)" evidence="5">
    <location>
        <begin position="1"/>
        <end position="38"/>
    </location>
</feature>
<dbReference type="GO" id="GO:0015074">
    <property type="term" value="P:DNA integration"/>
    <property type="evidence" value="ECO:0007669"/>
    <property type="project" value="UniProtKB-KW"/>
</dbReference>
<evidence type="ECO:0000259" key="4">
    <source>
        <dbReference type="PROSITE" id="PS51898"/>
    </source>
</evidence>
<keyword evidence="3" id="KW-0233">DNA recombination</keyword>
<keyword evidence="2" id="KW-0238">DNA-binding</keyword>
<proteinExistence type="predicted"/>
<accession>A0A383ES58</accession>
<evidence type="ECO:0000256" key="2">
    <source>
        <dbReference type="ARBA" id="ARBA00023125"/>
    </source>
</evidence>
<evidence type="ECO:0000256" key="1">
    <source>
        <dbReference type="ARBA" id="ARBA00022908"/>
    </source>
</evidence>
<dbReference type="PROSITE" id="PS51900">
    <property type="entry name" value="CB"/>
    <property type="match status" value="1"/>
</dbReference>
<evidence type="ECO:0000313" key="6">
    <source>
        <dbReference type="EMBL" id="SVE59404.1"/>
    </source>
</evidence>
<dbReference type="CDD" id="cd00798">
    <property type="entry name" value="INT_XerDC_C"/>
    <property type="match status" value="1"/>
</dbReference>
<evidence type="ECO:0000256" key="3">
    <source>
        <dbReference type="ARBA" id="ARBA00023172"/>
    </source>
</evidence>
<dbReference type="PANTHER" id="PTHR30349:SF90">
    <property type="entry name" value="TYROSINE RECOMBINASE XERD"/>
    <property type="match status" value="1"/>
</dbReference>
<dbReference type="PROSITE" id="PS51898">
    <property type="entry name" value="TYR_RECOMBINASE"/>
    <property type="match status" value="1"/>
</dbReference>
<dbReference type="AlphaFoldDB" id="A0A383ES58"/>
<protein>
    <recommendedName>
        <fullName evidence="7">Tyrosine recombinase XerD</fullName>
    </recommendedName>
</protein>
<reference evidence="6" key="1">
    <citation type="submission" date="2018-05" db="EMBL/GenBank/DDBJ databases">
        <authorList>
            <person name="Lanie J.A."/>
            <person name="Ng W.-L."/>
            <person name="Kazmierczak K.M."/>
            <person name="Andrzejewski T.M."/>
            <person name="Davidsen T.M."/>
            <person name="Wayne K.J."/>
            <person name="Tettelin H."/>
            <person name="Glass J.I."/>
            <person name="Rusch D."/>
            <person name="Podicherti R."/>
            <person name="Tsui H.-C.T."/>
            <person name="Winkler M.E."/>
        </authorList>
    </citation>
    <scope>NUCLEOTIDE SEQUENCE</scope>
</reference>
<dbReference type="NCBIfam" id="NF001399">
    <property type="entry name" value="PRK00283.1"/>
    <property type="match status" value="1"/>
</dbReference>
<dbReference type="EMBL" id="UINC01228193">
    <property type="protein sequence ID" value="SVE59404.1"/>
    <property type="molecule type" value="Genomic_DNA"/>
</dbReference>
<dbReference type="InterPro" id="IPR002104">
    <property type="entry name" value="Integrase_catalytic"/>
</dbReference>
<dbReference type="InterPro" id="IPR011010">
    <property type="entry name" value="DNA_brk_join_enz"/>
</dbReference>
<sequence>ADRIKLLDYLAYRLNQGYSSRSTARSLSSLRSFYAFLVSKNIISDNPTTKIDSPKLGHSLPKILSEEDVEKLINAPNTKEPIGLRDRAMLELLYACGLRISELIGLDILNLNVRQGLVRVMGKGEKERLVPMGEQALDWISDYLTYGRSQFLKENQSSSYLFLSNRGSMMVRQTFWYRIKQYALKSGVDKTLSPHTLRHAFATHLLNHGADLRTVQLLLGHTSLSTTQI</sequence>
<dbReference type="InterPro" id="IPR004107">
    <property type="entry name" value="Integrase_SAM-like_N"/>
</dbReference>
<dbReference type="GO" id="GO:0006310">
    <property type="term" value="P:DNA recombination"/>
    <property type="evidence" value="ECO:0007669"/>
    <property type="project" value="UniProtKB-KW"/>
</dbReference>
<dbReference type="Pfam" id="PF00589">
    <property type="entry name" value="Phage_integrase"/>
    <property type="match status" value="1"/>
</dbReference>
<feature type="non-terminal residue" evidence="6">
    <location>
        <position position="1"/>
    </location>
</feature>
<name>A0A383ES58_9ZZZZ</name>
<gene>
    <name evidence="6" type="ORF">METZ01_LOCUS512258</name>
</gene>
<evidence type="ECO:0000259" key="5">
    <source>
        <dbReference type="PROSITE" id="PS51900"/>
    </source>
</evidence>